<dbReference type="Proteomes" id="UP000032582">
    <property type="component" value="Unassembled WGS sequence"/>
</dbReference>
<evidence type="ECO:0000256" key="3">
    <source>
        <dbReference type="ARBA" id="ARBA00022558"/>
    </source>
</evidence>
<dbReference type="InterPro" id="IPR036316">
    <property type="entry name" value="Pili_assmbl_chap_C_dom_sf"/>
</dbReference>
<dbReference type="InterPro" id="IPR016148">
    <property type="entry name" value="Pili_assmbl_chaperone_C"/>
</dbReference>
<dbReference type="SUPFAM" id="SSF49354">
    <property type="entry name" value="PapD-like"/>
    <property type="match status" value="1"/>
</dbReference>
<feature type="domain" description="Pili assembly chaperone N-terminal" evidence="10">
    <location>
        <begin position="26"/>
        <end position="149"/>
    </location>
</feature>
<dbReference type="Pfam" id="PF02753">
    <property type="entry name" value="PapD_C"/>
    <property type="match status" value="1"/>
</dbReference>
<dbReference type="SUPFAM" id="SSF49584">
    <property type="entry name" value="Periplasmic chaperone C-domain"/>
    <property type="match status" value="1"/>
</dbReference>
<dbReference type="InterPro" id="IPR008962">
    <property type="entry name" value="PapD-like_sf"/>
</dbReference>
<comment type="caution">
    <text evidence="12">The sequence shown here is derived from an EMBL/GenBank/DDBJ whole genome shotgun (WGS) entry which is preliminary data.</text>
</comment>
<dbReference type="PANTHER" id="PTHR30251">
    <property type="entry name" value="PILUS ASSEMBLY CHAPERONE"/>
    <property type="match status" value="1"/>
</dbReference>
<dbReference type="InterPro" id="IPR018046">
    <property type="entry name" value="Pili_assmbl_chaperone_CS"/>
</dbReference>
<keyword evidence="4 9" id="KW-0732">Signal</keyword>
<evidence type="ECO:0000313" key="13">
    <source>
        <dbReference type="Proteomes" id="UP000032582"/>
    </source>
</evidence>
<evidence type="ECO:0000259" key="11">
    <source>
        <dbReference type="Pfam" id="PF02753"/>
    </source>
</evidence>
<evidence type="ECO:0000259" key="10">
    <source>
        <dbReference type="Pfam" id="PF00345"/>
    </source>
</evidence>
<protein>
    <recommendedName>
        <fullName evidence="14">Molecular chaperone</fullName>
    </recommendedName>
</protein>
<dbReference type="PANTHER" id="PTHR30251:SF2">
    <property type="entry name" value="FIMBRIAL CHAPERONE YADV-RELATED"/>
    <property type="match status" value="1"/>
</dbReference>
<dbReference type="GO" id="GO:0071555">
    <property type="term" value="P:cell wall organization"/>
    <property type="evidence" value="ECO:0007669"/>
    <property type="project" value="InterPro"/>
</dbReference>
<evidence type="ECO:0000256" key="9">
    <source>
        <dbReference type="SAM" id="SignalP"/>
    </source>
</evidence>
<evidence type="ECO:0000256" key="5">
    <source>
        <dbReference type="ARBA" id="ARBA00022764"/>
    </source>
</evidence>
<dbReference type="InterPro" id="IPR016147">
    <property type="entry name" value="Pili_assmbl_chaperone_N"/>
</dbReference>
<name>A0A0D8LBL1_MORMO</name>
<evidence type="ECO:0000256" key="8">
    <source>
        <dbReference type="RuleBase" id="RU003918"/>
    </source>
</evidence>
<evidence type="ECO:0000256" key="6">
    <source>
        <dbReference type="ARBA" id="ARBA00023186"/>
    </source>
</evidence>
<dbReference type="RefSeq" id="WP_045137601.1">
    <property type="nucleotide sequence ID" value="NZ_JAHTVY010000002.1"/>
</dbReference>
<evidence type="ECO:0000256" key="4">
    <source>
        <dbReference type="ARBA" id="ARBA00022729"/>
    </source>
</evidence>
<accession>A0A0D8LBL1</accession>
<dbReference type="PRINTS" id="PR00969">
    <property type="entry name" value="CHAPERONPILI"/>
</dbReference>
<dbReference type="InterPro" id="IPR050643">
    <property type="entry name" value="Periplasmic_pilus_chap"/>
</dbReference>
<evidence type="ECO:0008006" key="14">
    <source>
        <dbReference type="Google" id="ProtNLM"/>
    </source>
</evidence>
<dbReference type="Gene3D" id="2.60.40.10">
    <property type="entry name" value="Immunoglobulins"/>
    <property type="match status" value="2"/>
</dbReference>
<keyword evidence="6 8" id="KW-0143">Chaperone</keyword>
<dbReference type="EMBL" id="JZSH01000005">
    <property type="protein sequence ID" value="KJF79159.1"/>
    <property type="molecule type" value="Genomic_DNA"/>
</dbReference>
<evidence type="ECO:0000256" key="1">
    <source>
        <dbReference type="ARBA" id="ARBA00004418"/>
    </source>
</evidence>
<dbReference type="InterPro" id="IPR001829">
    <property type="entry name" value="Pili_assmbl_chaperone_bac"/>
</dbReference>
<keyword evidence="3" id="KW-1029">Fimbrium biogenesis</keyword>
<reference evidence="12 13" key="1">
    <citation type="submission" date="2015-02" db="EMBL/GenBank/DDBJ databases">
        <title>Whole genome shotgun sequencing of cultured foodborne pathogen.</title>
        <authorList>
            <person name="Timme R."/>
            <person name="Allard M.W."/>
            <person name="Strain E."/>
            <person name="Evans P.S."/>
            <person name="Brown E."/>
        </authorList>
    </citation>
    <scope>NUCLEOTIDE SEQUENCE [LARGE SCALE GENOMIC DNA]</scope>
    <source>
        <strain evidence="12 13">GCSL-TSO-24</strain>
    </source>
</reference>
<feature type="signal peptide" evidence="9">
    <location>
        <begin position="1"/>
        <end position="24"/>
    </location>
</feature>
<dbReference type="PROSITE" id="PS00635">
    <property type="entry name" value="PILI_CHAPERONE"/>
    <property type="match status" value="1"/>
</dbReference>
<dbReference type="PATRIC" id="fig|582.24.peg.372"/>
<organism evidence="12 13">
    <name type="scientific">Morganella morganii</name>
    <name type="common">Proteus morganii</name>
    <dbReference type="NCBI Taxonomy" id="582"/>
    <lineage>
        <taxon>Bacteria</taxon>
        <taxon>Pseudomonadati</taxon>
        <taxon>Pseudomonadota</taxon>
        <taxon>Gammaproteobacteria</taxon>
        <taxon>Enterobacterales</taxon>
        <taxon>Morganellaceae</taxon>
        <taxon>Morganella</taxon>
    </lineage>
</organism>
<evidence type="ECO:0000313" key="12">
    <source>
        <dbReference type="EMBL" id="KJF79159.1"/>
    </source>
</evidence>
<dbReference type="Pfam" id="PF00345">
    <property type="entry name" value="PapD_N"/>
    <property type="match status" value="1"/>
</dbReference>
<dbReference type="GO" id="GO:0030288">
    <property type="term" value="C:outer membrane-bounded periplasmic space"/>
    <property type="evidence" value="ECO:0007669"/>
    <property type="project" value="InterPro"/>
</dbReference>
<comment type="similarity">
    <text evidence="2 8">Belongs to the periplasmic pilus chaperone family.</text>
</comment>
<feature type="chain" id="PRO_5002332565" description="Molecular chaperone" evidence="9">
    <location>
        <begin position="25"/>
        <end position="257"/>
    </location>
</feature>
<keyword evidence="7" id="KW-0393">Immunoglobulin domain</keyword>
<evidence type="ECO:0000256" key="2">
    <source>
        <dbReference type="ARBA" id="ARBA00007399"/>
    </source>
</evidence>
<dbReference type="InterPro" id="IPR013783">
    <property type="entry name" value="Ig-like_fold"/>
</dbReference>
<sequence>MLVKLLKMLLTAALFSGFTGVAHSAVIVEGTRIIFDGGKKEQVVRINNRDLSKPALIQVWADDGVDVNNINNPGLPFVITPPLVRIEPGKGQSIRVIYNGKTLPQDKESVYYFNVMEIPAESEDTKNLTQRLDIAFKTRIKLFYRPEALRKESSVSYLDKLKWSVINIPGKGTGLKVENPSPYYISVSGIKAKINGKETELDGDMIAPGSSAVYSQNEGSQILNGNITDFTYAILNDYGAQVVTKVTKSGSGFATVK</sequence>
<feature type="domain" description="Pili assembly chaperone C-terminal" evidence="11">
    <location>
        <begin position="177"/>
        <end position="242"/>
    </location>
</feature>
<keyword evidence="5" id="KW-0574">Periplasm</keyword>
<proteinExistence type="inferred from homology"/>
<comment type="subcellular location">
    <subcellularLocation>
        <location evidence="1 8">Periplasm</location>
    </subcellularLocation>
</comment>
<gene>
    <name evidence="12" type="ORF">UA45_01170</name>
</gene>
<evidence type="ECO:0000256" key="7">
    <source>
        <dbReference type="ARBA" id="ARBA00023319"/>
    </source>
</evidence>
<dbReference type="AlphaFoldDB" id="A0A0D8LBL1"/>